<organism evidence="2 3">
    <name type="scientific">Arabidopsis thaliana</name>
    <name type="common">Mouse-ear cress</name>
    <dbReference type="NCBI Taxonomy" id="3702"/>
    <lineage>
        <taxon>Eukaryota</taxon>
        <taxon>Viridiplantae</taxon>
        <taxon>Streptophyta</taxon>
        <taxon>Embryophyta</taxon>
        <taxon>Tracheophyta</taxon>
        <taxon>Spermatophyta</taxon>
        <taxon>Magnoliopsida</taxon>
        <taxon>eudicotyledons</taxon>
        <taxon>Gunneridae</taxon>
        <taxon>Pentapetalae</taxon>
        <taxon>rosids</taxon>
        <taxon>malvids</taxon>
        <taxon>Brassicales</taxon>
        <taxon>Brassicaceae</taxon>
        <taxon>Camelineae</taxon>
        <taxon>Arabidopsis</taxon>
    </lineage>
</organism>
<dbReference type="Proteomes" id="UP000516314">
    <property type="component" value="Chromosome 2"/>
</dbReference>
<dbReference type="AlphaFoldDB" id="A0A7G2E670"/>
<proteinExistence type="predicted"/>
<gene>
    <name evidence="2" type="ORF">AT9943_LOCUS6715</name>
</gene>
<evidence type="ECO:0000313" key="2">
    <source>
        <dbReference type="EMBL" id="CAD5318484.1"/>
    </source>
</evidence>
<sequence length="246" mass="27908">MKSLERFGIMIPSPRSGDYRSYFKPIFHYPVIIKAFYVQIINLKDISLILKSLKLRSDHPLLVPSRLQTLCGILNLHGLGLHVREDPPVMLRLSNYPMHILALASIPTCYELSKLNFQPATNLATTLKLQTTITFARTRAKALPRVVLLMPARITTLAPSTTPLGLLTMAICSSIHSSLEEFSIIFDLTWTKKFHCFWLKALKGFLSINLIYLFIYLVLVLGNVPYGCIVNIGIFDSFFLCTWFLS</sequence>
<protein>
    <submittedName>
        <fullName evidence="2">(thale cress) hypothetical protein</fullName>
    </submittedName>
</protein>
<feature type="transmembrane region" description="Helical" evidence="1">
    <location>
        <begin position="224"/>
        <end position="245"/>
    </location>
</feature>
<reference evidence="2 3" key="1">
    <citation type="submission" date="2020-09" db="EMBL/GenBank/DDBJ databases">
        <authorList>
            <person name="Ashkenazy H."/>
        </authorList>
    </citation>
    <scope>NUCLEOTIDE SEQUENCE [LARGE SCALE GENOMIC DNA]</scope>
    <source>
        <strain evidence="3">cv. Cdm-0</strain>
    </source>
</reference>
<evidence type="ECO:0000313" key="3">
    <source>
        <dbReference type="Proteomes" id="UP000516314"/>
    </source>
</evidence>
<keyword evidence="1" id="KW-0472">Membrane</keyword>
<dbReference type="EMBL" id="LR881467">
    <property type="protein sequence ID" value="CAD5318484.1"/>
    <property type="molecule type" value="Genomic_DNA"/>
</dbReference>
<keyword evidence="1" id="KW-1133">Transmembrane helix</keyword>
<evidence type="ECO:0000256" key="1">
    <source>
        <dbReference type="SAM" id="Phobius"/>
    </source>
</evidence>
<name>A0A7G2E670_ARATH</name>
<accession>A0A7G2E670</accession>
<keyword evidence="1" id="KW-0812">Transmembrane</keyword>